<dbReference type="Pfam" id="PF05997">
    <property type="entry name" value="Nop52"/>
    <property type="match status" value="1"/>
</dbReference>
<accession>A0AAV9V2C7</accession>
<organism evidence="6 7">
    <name type="scientific">Orbilia blumenaviensis</name>
    <dbReference type="NCBI Taxonomy" id="1796055"/>
    <lineage>
        <taxon>Eukaryota</taxon>
        <taxon>Fungi</taxon>
        <taxon>Dikarya</taxon>
        <taxon>Ascomycota</taxon>
        <taxon>Pezizomycotina</taxon>
        <taxon>Orbiliomycetes</taxon>
        <taxon>Orbiliales</taxon>
        <taxon>Orbiliaceae</taxon>
        <taxon>Orbilia</taxon>
    </lineage>
</organism>
<name>A0AAV9V2C7_9PEZI</name>
<feature type="region of interest" description="Disordered" evidence="5">
    <location>
        <begin position="228"/>
        <end position="251"/>
    </location>
</feature>
<gene>
    <name evidence="6" type="ORF">TWF730_008186</name>
</gene>
<evidence type="ECO:0000313" key="7">
    <source>
        <dbReference type="Proteomes" id="UP001373714"/>
    </source>
</evidence>
<comment type="subcellular location">
    <subcellularLocation>
        <location evidence="1">Nucleus</location>
    </subcellularLocation>
</comment>
<comment type="caution">
    <text evidence="6">The sequence shown here is derived from an EMBL/GenBank/DDBJ whole genome shotgun (WGS) entry which is preliminary data.</text>
</comment>
<proteinExistence type="inferred from homology"/>
<evidence type="ECO:0000256" key="2">
    <source>
        <dbReference type="ARBA" id="ARBA00006374"/>
    </source>
</evidence>
<dbReference type="InterPro" id="IPR010301">
    <property type="entry name" value="RRP1"/>
</dbReference>
<feature type="compositionally biased region" description="Acidic residues" evidence="5">
    <location>
        <begin position="180"/>
        <end position="203"/>
    </location>
</feature>
<evidence type="ECO:0000313" key="6">
    <source>
        <dbReference type="EMBL" id="KAK6353759.1"/>
    </source>
</evidence>
<reference evidence="6 7" key="1">
    <citation type="submission" date="2019-10" db="EMBL/GenBank/DDBJ databases">
        <authorList>
            <person name="Palmer J.M."/>
        </authorList>
    </citation>
    <scope>NUCLEOTIDE SEQUENCE [LARGE SCALE GENOMIC DNA]</scope>
    <source>
        <strain evidence="6 7">TWF730</strain>
    </source>
</reference>
<dbReference type="GO" id="GO:0030688">
    <property type="term" value="C:preribosome, small subunit precursor"/>
    <property type="evidence" value="ECO:0007669"/>
    <property type="project" value="InterPro"/>
</dbReference>
<dbReference type="EMBL" id="JAVHNS010000005">
    <property type="protein sequence ID" value="KAK6353759.1"/>
    <property type="molecule type" value="Genomic_DNA"/>
</dbReference>
<dbReference type="AlphaFoldDB" id="A0AAV9V2C7"/>
<keyword evidence="4" id="KW-0539">Nucleus</keyword>
<protein>
    <submittedName>
        <fullName evidence="6">Uncharacterized protein</fullName>
    </submittedName>
</protein>
<dbReference type="PANTHER" id="PTHR13026">
    <property type="entry name" value="NNP-1 PROTEIN NOVEL NUCLEAR PROTEIN 1 NOP52"/>
    <property type="match status" value="1"/>
</dbReference>
<keyword evidence="7" id="KW-1185">Reference proteome</keyword>
<evidence type="ECO:0000256" key="1">
    <source>
        <dbReference type="ARBA" id="ARBA00004123"/>
    </source>
</evidence>
<dbReference type="Proteomes" id="UP001373714">
    <property type="component" value="Unassembled WGS sequence"/>
</dbReference>
<comment type="similarity">
    <text evidence="2">Belongs to the RRP1 family.</text>
</comment>
<feature type="region of interest" description="Disordered" evidence="5">
    <location>
        <begin position="178"/>
        <end position="207"/>
    </location>
</feature>
<evidence type="ECO:0000256" key="5">
    <source>
        <dbReference type="SAM" id="MobiDB-lite"/>
    </source>
</evidence>
<sequence length="251" mass="29157">MTADSSIQQTPFIKQLAANDRPTRDKAVESLKAYLSSSRTFTQSDFLKLWKGLFYCMWLSDRPRTQQRLADELASLVEVLKPHNVITFLEAFWTTMTREWTSIDSLRMDKFMLLVRRYLAAELRRLKAAGWDEGVVRRRNEVLEGTALHPTNSKMPDGLRYHVIDIFVDELIKATKVEKEADEGADEEEDEEMEEKEAEEDQYDITPEQAEVVLLPFRKLQKETLSKPIRKNVTEMLEDERLQPLLKASTG</sequence>
<keyword evidence="3" id="KW-0698">rRNA processing</keyword>
<evidence type="ECO:0000256" key="4">
    <source>
        <dbReference type="ARBA" id="ARBA00023242"/>
    </source>
</evidence>
<evidence type="ECO:0000256" key="3">
    <source>
        <dbReference type="ARBA" id="ARBA00022552"/>
    </source>
</evidence>
<dbReference type="PANTHER" id="PTHR13026:SF0">
    <property type="entry name" value="RIBOSOMAL RNA PROCESSING 1B"/>
    <property type="match status" value="1"/>
</dbReference>
<dbReference type="GO" id="GO:0006364">
    <property type="term" value="P:rRNA processing"/>
    <property type="evidence" value="ECO:0007669"/>
    <property type="project" value="UniProtKB-KW"/>
</dbReference>
<dbReference type="GO" id="GO:0005634">
    <property type="term" value="C:nucleus"/>
    <property type="evidence" value="ECO:0007669"/>
    <property type="project" value="UniProtKB-SubCell"/>
</dbReference>